<dbReference type="STRING" id="296587.C1EC78"/>
<accession>C1EC78</accession>
<keyword evidence="13" id="KW-1185">Reference proteome</keyword>
<dbReference type="InParanoid" id="C1EC78"/>
<keyword evidence="3 10" id="KW-0813">Transport</keyword>
<comment type="similarity">
    <text evidence="2 10">Belongs to the GAMAD family.</text>
</comment>
<dbReference type="InterPro" id="IPR004942">
    <property type="entry name" value="Roadblock/LAMTOR2_dom"/>
</dbReference>
<organism evidence="12 13">
    <name type="scientific">Micromonas commoda (strain RCC299 / NOUM17 / CCMP2709)</name>
    <name type="common">Picoplanktonic green alga</name>
    <dbReference type="NCBI Taxonomy" id="296587"/>
    <lineage>
        <taxon>Eukaryota</taxon>
        <taxon>Viridiplantae</taxon>
        <taxon>Chlorophyta</taxon>
        <taxon>Mamiellophyceae</taxon>
        <taxon>Mamiellales</taxon>
        <taxon>Mamiellaceae</taxon>
        <taxon>Micromonas</taxon>
    </lineage>
</organism>
<evidence type="ECO:0000256" key="7">
    <source>
        <dbReference type="ARBA" id="ARBA00023175"/>
    </source>
</evidence>
<dbReference type="GO" id="GO:0007018">
    <property type="term" value="P:microtubule-based movement"/>
    <property type="evidence" value="ECO:0007669"/>
    <property type="project" value="UniProtKB-UniRule"/>
</dbReference>
<keyword evidence="4 10" id="KW-0963">Cytoplasm</keyword>
<dbReference type="PANTHER" id="PTHR10779">
    <property type="entry name" value="DYNEIN LIGHT CHAIN ROADBLOCK"/>
    <property type="match status" value="1"/>
</dbReference>
<evidence type="ECO:0000313" key="13">
    <source>
        <dbReference type="Proteomes" id="UP000002009"/>
    </source>
</evidence>
<dbReference type="GO" id="GO:0005874">
    <property type="term" value="C:microtubule"/>
    <property type="evidence" value="ECO:0007669"/>
    <property type="project" value="UniProtKB-UniRule"/>
</dbReference>
<dbReference type="Proteomes" id="UP000002009">
    <property type="component" value="Chromosome 9"/>
</dbReference>
<evidence type="ECO:0000256" key="10">
    <source>
        <dbReference type="PIRNR" id="PIRNR009998"/>
    </source>
</evidence>
<keyword evidence="5 10" id="KW-0493">Microtubule</keyword>
<evidence type="ECO:0000256" key="2">
    <source>
        <dbReference type="ARBA" id="ARBA00007191"/>
    </source>
</evidence>
<evidence type="ECO:0000256" key="9">
    <source>
        <dbReference type="ARBA" id="ARBA00025362"/>
    </source>
</evidence>
<evidence type="ECO:0000256" key="6">
    <source>
        <dbReference type="ARBA" id="ARBA00023017"/>
    </source>
</evidence>
<dbReference type="PIRSF" id="PIRSF009998">
    <property type="entry name" value="DLC7"/>
    <property type="match status" value="1"/>
</dbReference>
<keyword evidence="8 10" id="KW-0206">Cytoskeleton</keyword>
<evidence type="ECO:0000259" key="11">
    <source>
        <dbReference type="SMART" id="SM00960"/>
    </source>
</evidence>
<keyword evidence="7 10" id="KW-0505">Motor protein</keyword>
<dbReference type="RefSeq" id="XP_002504278.1">
    <property type="nucleotide sequence ID" value="XM_002504232.1"/>
</dbReference>
<dbReference type="AlphaFoldDB" id="C1EC78"/>
<dbReference type="EMBL" id="CP001329">
    <property type="protein sequence ID" value="ACO65536.1"/>
    <property type="molecule type" value="Genomic_DNA"/>
</dbReference>
<dbReference type="InterPro" id="IPR016561">
    <property type="entry name" value="DYNLRB1/2"/>
</dbReference>
<proteinExistence type="inferred from homology"/>
<dbReference type="GeneID" id="8246462"/>
<feature type="domain" description="Roadblock/LAMTOR2" evidence="11">
    <location>
        <begin position="4"/>
        <end position="103"/>
    </location>
</feature>
<protein>
    <recommendedName>
        <fullName evidence="10">Dynein light chain roadblock</fullName>
    </recommendedName>
</protein>
<evidence type="ECO:0000313" key="12">
    <source>
        <dbReference type="EMBL" id="ACO65536.1"/>
    </source>
</evidence>
<reference evidence="12 13" key="1">
    <citation type="journal article" date="2009" name="Science">
        <title>Green evolution and dynamic adaptations revealed by genomes of the marine picoeukaryotes Micromonas.</title>
        <authorList>
            <person name="Worden A.Z."/>
            <person name="Lee J.H."/>
            <person name="Mock T."/>
            <person name="Rouze P."/>
            <person name="Simmons M.P."/>
            <person name="Aerts A.L."/>
            <person name="Allen A.E."/>
            <person name="Cuvelier M.L."/>
            <person name="Derelle E."/>
            <person name="Everett M.V."/>
            <person name="Foulon E."/>
            <person name="Grimwood J."/>
            <person name="Gundlach H."/>
            <person name="Henrissat B."/>
            <person name="Napoli C."/>
            <person name="McDonald S.M."/>
            <person name="Parker M.S."/>
            <person name="Rombauts S."/>
            <person name="Salamov A."/>
            <person name="Von Dassow P."/>
            <person name="Badger J.H."/>
            <person name="Coutinho P.M."/>
            <person name="Demir E."/>
            <person name="Dubchak I."/>
            <person name="Gentemann C."/>
            <person name="Eikrem W."/>
            <person name="Gready J.E."/>
            <person name="John U."/>
            <person name="Lanier W."/>
            <person name="Lindquist E.A."/>
            <person name="Lucas S."/>
            <person name="Mayer K.F."/>
            <person name="Moreau H."/>
            <person name="Not F."/>
            <person name="Otillar R."/>
            <person name="Panaud O."/>
            <person name="Pangilinan J."/>
            <person name="Paulsen I."/>
            <person name="Piegu B."/>
            <person name="Poliakov A."/>
            <person name="Robbens S."/>
            <person name="Schmutz J."/>
            <person name="Toulza E."/>
            <person name="Wyss T."/>
            <person name="Zelensky A."/>
            <person name="Zhou K."/>
            <person name="Armbrust E.V."/>
            <person name="Bhattacharya D."/>
            <person name="Goodenough U.W."/>
            <person name="Van de Peer Y."/>
            <person name="Grigoriev I.V."/>
        </authorList>
    </citation>
    <scope>NUCLEOTIDE SEQUENCE [LARGE SCALE GENOMIC DNA]</scope>
    <source>
        <strain evidence="13">RCC299 / NOUM17</strain>
    </source>
</reference>
<evidence type="ECO:0000256" key="1">
    <source>
        <dbReference type="ARBA" id="ARBA00004245"/>
    </source>
</evidence>
<keyword evidence="6 10" id="KW-0243">Dynein</keyword>
<evidence type="ECO:0000256" key="5">
    <source>
        <dbReference type="ARBA" id="ARBA00022701"/>
    </source>
</evidence>
<dbReference type="SMART" id="SM00960">
    <property type="entry name" value="Robl_LC7"/>
    <property type="match status" value="1"/>
</dbReference>
<gene>
    <name evidence="12" type="primary">ODA-LC7B</name>
    <name evidence="12" type="ORF">MICPUN_61322</name>
</gene>
<dbReference type="GO" id="GO:0005868">
    <property type="term" value="C:cytoplasmic dynein complex"/>
    <property type="evidence" value="ECO:0007669"/>
    <property type="project" value="UniProtKB-UniRule"/>
</dbReference>
<dbReference type="OMA" id="NNSTIEY"/>
<dbReference type="eggNOG" id="KOG4115">
    <property type="taxonomic scope" value="Eukaryota"/>
</dbReference>
<evidence type="ECO:0000256" key="4">
    <source>
        <dbReference type="ARBA" id="ARBA00022490"/>
    </source>
</evidence>
<comment type="subcellular location">
    <subcellularLocation>
        <location evidence="1 10">Cytoplasm</location>
        <location evidence="1 10">Cytoskeleton</location>
    </subcellularLocation>
</comment>
<dbReference type="GO" id="GO:0045505">
    <property type="term" value="F:dynein intermediate chain binding"/>
    <property type="evidence" value="ECO:0007669"/>
    <property type="project" value="UniProtKB-UniRule"/>
</dbReference>
<evidence type="ECO:0000256" key="8">
    <source>
        <dbReference type="ARBA" id="ARBA00023212"/>
    </source>
</evidence>
<dbReference type="OrthoDB" id="9985637at2759"/>
<name>C1EC78_MICCC</name>
<dbReference type="Pfam" id="PF03259">
    <property type="entry name" value="Robl_LC7"/>
    <property type="match status" value="1"/>
</dbReference>
<dbReference type="GO" id="GO:0005737">
    <property type="term" value="C:cytoplasm"/>
    <property type="evidence" value="ECO:0007669"/>
    <property type="project" value="UniProtKB-UniRule"/>
</dbReference>
<evidence type="ECO:0000256" key="3">
    <source>
        <dbReference type="ARBA" id="ARBA00022448"/>
    </source>
</evidence>
<sequence length="109" mass="12104">MSEVEATLQRINGHTGVLGTIIVNDEGEPVRATTVCNKDGTPVEDQVGTVKQYAELIPQLAQMARNMVRDLDPGNDLNFLRIRSLHHEIMVHSDPEFTLIVIQNPEATE</sequence>
<dbReference type="KEGG" id="mis:MICPUN_61322"/>
<dbReference type="Gene3D" id="3.30.450.30">
    <property type="entry name" value="Dynein light chain 2a, cytoplasmic"/>
    <property type="match status" value="1"/>
</dbReference>
<dbReference type="SUPFAM" id="SSF103196">
    <property type="entry name" value="Roadblock/LC7 domain"/>
    <property type="match status" value="1"/>
</dbReference>
<comment type="function">
    <text evidence="9">Acts as one of several non-catalytic accessory components of the cytoplasmic dynein 1 complex that are thought to be involved in linking dynein to cargos and to adapter proteins that regulate dynein function. Cytoplasmic dynein 1 acts as a motor for the intracellular retrograde motility of vesicles and organelles along microtubules.</text>
</comment>